<protein>
    <submittedName>
        <fullName evidence="2">Energy-converting hydrogenase B subunit G</fullName>
    </submittedName>
</protein>
<sequence length="123" mass="13804">MGSKIEIKSNILRNYLSDTMNYDRFKKEMDKEICGDSIFTGAGLTGEFILYGFLVVCLFLLSRVFGKVLLAMVGILAIGMGLQAIPMVFKFRKENSNNIALQLFWISMLLGAISMIIFITGSW</sequence>
<feature type="transmembrane region" description="Helical" evidence="1">
    <location>
        <begin position="101"/>
        <end position="121"/>
    </location>
</feature>
<comment type="caution">
    <text evidence="2">The sequence shown here is derived from an EMBL/GenBank/DDBJ whole genome shotgun (WGS) entry which is preliminary data.</text>
</comment>
<keyword evidence="1" id="KW-1133">Transmembrane helix</keyword>
<dbReference type="Proteomes" id="UP000290527">
    <property type="component" value="Unassembled WGS sequence"/>
</dbReference>
<feature type="transmembrane region" description="Helical" evidence="1">
    <location>
        <begin position="38"/>
        <end position="62"/>
    </location>
</feature>
<organism evidence="2 3">
    <name type="scientific">Methanofervidicoccus abyssi</name>
    <dbReference type="NCBI Taxonomy" id="2082189"/>
    <lineage>
        <taxon>Archaea</taxon>
        <taxon>Methanobacteriati</taxon>
        <taxon>Methanobacteriota</taxon>
        <taxon>Methanomada group</taxon>
        <taxon>Methanococci</taxon>
        <taxon>Methanococcales</taxon>
        <taxon>Methanofervidicoccus</taxon>
    </lineage>
</organism>
<feature type="transmembrane region" description="Helical" evidence="1">
    <location>
        <begin position="68"/>
        <end position="89"/>
    </location>
</feature>
<keyword evidence="1" id="KW-0472">Membrane</keyword>
<keyword evidence="1" id="KW-0812">Transmembrane</keyword>
<accession>A0A401HQF2</accession>
<name>A0A401HQF2_9EURY</name>
<dbReference type="AlphaFoldDB" id="A0A401HQF2"/>
<reference evidence="2 3" key="1">
    <citation type="journal article" date="2019" name="Int. J. Syst. Evol. Microbiol.">
        <title>Methanofervidicoccus abyssi gen. nov., sp. nov., a hydrogenotrophic methanogen, isolated from a hydrothermal vent chimney in the Mid-Cayman Spreading Center, the Caribbean Sea.</title>
        <authorList>
            <person name="Sakai S."/>
            <person name="Takaki Y."/>
            <person name="Miyazaki M."/>
            <person name="Ogawara M."/>
            <person name="Yanagawa K."/>
            <person name="Miyazaki J."/>
            <person name="Takai K."/>
        </authorList>
    </citation>
    <scope>NUCLEOTIDE SEQUENCE [LARGE SCALE GENOMIC DNA]</scope>
    <source>
        <strain evidence="2 3">HHB</strain>
    </source>
</reference>
<keyword evidence="3" id="KW-1185">Reference proteome</keyword>
<evidence type="ECO:0000313" key="3">
    <source>
        <dbReference type="Proteomes" id="UP000290527"/>
    </source>
</evidence>
<dbReference type="EMBL" id="BFAX01000003">
    <property type="protein sequence ID" value="GBF36381.1"/>
    <property type="molecule type" value="Genomic_DNA"/>
</dbReference>
<evidence type="ECO:0000256" key="1">
    <source>
        <dbReference type="SAM" id="Phobius"/>
    </source>
</evidence>
<evidence type="ECO:0000313" key="2">
    <source>
        <dbReference type="EMBL" id="GBF36381.1"/>
    </source>
</evidence>
<gene>
    <name evidence="2" type="ORF">MHHB_P0611</name>
</gene>
<proteinExistence type="predicted"/>